<dbReference type="Gene3D" id="3.40.525.10">
    <property type="entry name" value="CRAL-TRIO lipid binding domain"/>
    <property type="match status" value="1"/>
</dbReference>
<comment type="caution">
    <text evidence="3">The sequence shown here is derived from an EMBL/GenBank/DDBJ whole genome shotgun (WGS) entry which is preliminary data.</text>
</comment>
<name>A0AAV2A9D1_9ARAC</name>
<keyword evidence="1" id="KW-0472">Membrane</keyword>
<dbReference type="Proteomes" id="UP001497382">
    <property type="component" value="Unassembled WGS sequence"/>
</dbReference>
<sequence length="55" mass="6451">MLPPCRPKEIHIVNAPPIFLCAFNVIYKFIPKKIQDRLSIHSRNGGWQIFTLPYQ</sequence>
<evidence type="ECO:0000259" key="2">
    <source>
        <dbReference type="Pfam" id="PF00650"/>
    </source>
</evidence>
<proteinExistence type="predicted"/>
<keyword evidence="1" id="KW-0812">Transmembrane</keyword>
<dbReference type="InterPro" id="IPR036865">
    <property type="entry name" value="CRAL-TRIO_dom_sf"/>
</dbReference>
<dbReference type="EMBL" id="CAXIEN010000133">
    <property type="protein sequence ID" value="CAL1280554.1"/>
    <property type="molecule type" value="Genomic_DNA"/>
</dbReference>
<dbReference type="Pfam" id="PF00650">
    <property type="entry name" value="CRAL_TRIO"/>
    <property type="match status" value="1"/>
</dbReference>
<dbReference type="SUPFAM" id="SSF52087">
    <property type="entry name" value="CRAL/TRIO domain"/>
    <property type="match status" value="1"/>
</dbReference>
<accession>A0AAV2A9D1</accession>
<feature type="domain" description="CRAL-TRIO" evidence="2">
    <location>
        <begin position="4"/>
        <end position="44"/>
    </location>
</feature>
<evidence type="ECO:0000313" key="4">
    <source>
        <dbReference type="Proteomes" id="UP001497382"/>
    </source>
</evidence>
<dbReference type="InterPro" id="IPR001251">
    <property type="entry name" value="CRAL-TRIO_dom"/>
</dbReference>
<dbReference type="AlphaFoldDB" id="A0AAV2A9D1"/>
<evidence type="ECO:0000313" key="3">
    <source>
        <dbReference type="EMBL" id="CAL1280554.1"/>
    </source>
</evidence>
<evidence type="ECO:0000256" key="1">
    <source>
        <dbReference type="SAM" id="Phobius"/>
    </source>
</evidence>
<keyword evidence="1" id="KW-1133">Transmembrane helix</keyword>
<reference evidence="3 4" key="1">
    <citation type="submission" date="2024-04" db="EMBL/GenBank/DDBJ databases">
        <authorList>
            <person name="Rising A."/>
            <person name="Reimegard J."/>
            <person name="Sonavane S."/>
            <person name="Akerstrom W."/>
            <person name="Nylinder S."/>
            <person name="Hedman E."/>
            <person name="Kallberg Y."/>
        </authorList>
    </citation>
    <scope>NUCLEOTIDE SEQUENCE [LARGE SCALE GENOMIC DNA]</scope>
</reference>
<keyword evidence="4" id="KW-1185">Reference proteome</keyword>
<gene>
    <name evidence="3" type="ORF">LARSCL_LOCUS11040</name>
</gene>
<feature type="transmembrane region" description="Helical" evidence="1">
    <location>
        <begin position="12"/>
        <end position="30"/>
    </location>
</feature>
<protein>
    <recommendedName>
        <fullName evidence="2">CRAL-TRIO domain-containing protein</fullName>
    </recommendedName>
</protein>
<organism evidence="3 4">
    <name type="scientific">Larinioides sclopetarius</name>
    <dbReference type="NCBI Taxonomy" id="280406"/>
    <lineage>
        <taxon>Eukaryota</taxon>
        <taxon>Metazoa</taxon>
        <taxon>Ecdysozoa</taxon>
        <taxon>Arthropoda</taxon>
        <taxon>Chelicerata</taxon>
        <taxon>Arachnida</taxon>
        <taxon>Araneae</taxon>
        <taxon>Araneomorphae</taxon>
        <taxon>Entelegynae</taxon>
        <taxon>Araneoidea</taxon>
        <taxon>Araneidae</taxon>
        <taxon>Larinioides</taxon>
    </lineage>
</organism>